<evidence type="ECO:0000313" key="2">
    <source>
        <dbReference type="EMBL" id="SVB60802.1"/>
    </source>
</evidence>
<dbReference type="EMBL" id="UINC01049253">
    <property type="protein sequence ID" value="SVB60802.1"/>
    <property type="molecule type" value="Genomic_DNA"/>
</dbReference>
<feature type="region of interest" description="Disordered" evidence="1">
    <location>
        <begin position="1"/>
        <end position="23"/>
    </location>
</feature>
<organism evidence="2">
    <name type="scientific">marine metagenome</name>
    <dbReference type="NCBI Taxonomy" id="408172"/>
    <lineage>
        <taxon>unclassified sequences</taxon>
        <taxon>metagenomes</taxon>
        <taxon>ecological metagenomes</taxon>
    </lineage>
</organism>
<reference evidence="2" key="1">
    <citation type="submission" date="2018-05" db="EMBL/GenBank/DDBJ databases">
        <authorList>
            <person name="Lanie J.A."/>
            <person name="Ng W.-L."/>
            <person name="Kazmierczak K.M."/>
            <person name="Andrzejewski T.M."/>
            <person name="Davidsen T.M."/>
            <person name="Wayne K.J."/>
            <person name="Tettelin H."/>
            <person name="Glass J.I."/>
            <person name="Rusch D."/>
            <person name="Podicherti R."/>
            <person name="Tsui H.-C.T."/>
            <person name="Winkler M.E."/>
        </authorList>
    </citation>
    <scope>NUCLEOTIDE SEQUENCE</scope>
</reference>
<gene>
    <name evidence="2" type="ORF">METZ01_LOCUS213656</name>
</gene>
<accession>A0A382FDU0</accession>
<protein>
    <submittedName>
        <fullName evidence="2">Uncharacterized protein</fullName>
    </submittedName>
</protein>
<proteinExistence type="predicted"/>
<sequence length="99" mass="11182">MARPKKVKTEKDDDDTNTDFSFDPGSQVELTLEDACCITGEPAESSFSRFPDYKNGTLMVMSRSKMLEHLRKGDSIAAFKGVLVKRHGKKILDELYSNY</sequence>
<name>A0A382FDU0_9ZZZZ</name>
<evidence type="ECO:0000256" key="1">
    <source>
        <dbReference type="SAM" id="MobiDB-lite"/>
    </source>
</evidence>
<dbReference type="AlphaFoldDB" id="A0A382FDU0"/>